<dbReference type="Pfam" id="PF01610">
    <property type="entry name" value="DDE_Tnp_ISL3"/>
    <property type="match status" value="1"/>
</dbReference>
<dbReference type="EMBL" id="JASTZU010000012">
    <property type="protein sequence ID" value="MDL4839361.1"/>
    <property type="molecule type" value="Genomic_DNA"/>
</dbReference>
<feature type="domain" description="Transposase IS204/IS1001/IS1096/IS1165 DDE" evidence="1">
    <location>
        <begin position="151"/>
        <end position="238"/>
    </location>
</feature>
<dbReference type="PANTHER" id="PTHR33498:SF1">
    <property type="entry name" value="TRANSPOSASE FOR INSERTION SEQUENCE ELEMENT IS1557"/>
    <property type="match status" value="1"/>
</dbReference>
<dbReference type="EMBL" id="JASTZU010000056">
    <property type="protein sequence ID" value="MDL4842126.1"/>
    <property type="molecule type" value="Genomic_DNA"/>
</dbReference>
<dbReference type="InterPro" id="IPR029261">
    <property type="entry name" value="Transposase_Znf"/>
</dbReference>
<dbReference type="Pfam" id="PF14690">
    <property type="entry name" value="Zn_ribbon_ISL3"/>
    <property type="match status" value="1"/>
</dbReference>
<evidence type="ECO:0000313" key="9">
    <source>
        <dbReference type="Proteomes" id="UP001235343"/>
    </source>
</evidence>
<dbReference type="PANTHER" id="PTHR33498">
    <property type="entry name" value="TRANSPOSASE FOR INSERTION SEQUENCE ELEMENT IS1557"/>
    <property type="match status" value="1"/>
</dbReference>
<dbReference type="Proteomes" id="UP001235343">
    <property type="component" value="Unassembled WGS sequence"/>
</dbReference>
<keyword evidence="9" id="KW-1185">Reference proteome</keyword>
<evidence type="ECO:0000313" key="3">
    <source>
        <dbReference type="EMBL" id="MDL4839361.1"/>
    </source>
</evidence>
<comment type="caution">
    <text evidence="7">The sequence shown here is derived from an EMBL/GenBank/DDBJ whole genome shotgun (WGS) entry which is preliminary data.</text>
</comment>
<organism evidence="7 9">
    <name type="scientific">Aquibacillus rhizosphaerae</name>
    <dbReference type="NCBI Taxonomy" id="3051431"/>
    <lineage>
        <taxon>Bacteria</taxon>
        <taxon>Bacillati</taxon>
        <taxon>Bacillota</taxon>
        <taxon>Bacilli</taxon>
        <taxon>Bacillales</taxon>
        <taxon>Bacillaceae</taxon>
        <taxon>Aquibacillus</taxon>
    </lineage>
</organism>
<reference evidence="7 9" key="1">
    <citation type="submission" date="2023-06" db="EMBL/GenBank/DDBJ databases">
        <title>Aquibacillus rhizosphaerae LR5S19.</title>
        <authorList>
            <person name="Sun J.-Q."/>
        </authorList>
    </citation>
    <scope>NUCLEOTIDE SEQUENCE [LARGE SCALE GENOMIC DNA]</scope>
    <source>
        <strain evidence="7 9">LR5S19</strain>
    </source>
</reference>
<protein>
    <submittedName>
        <fullName evidence="7">Transposase</fullName>
    </submittedName>
</protein>
<evidence type="ECO:0000313" key="4">
    <source>
        <dbReference type="EMBL" id="MDL4841062.1"/>
    </source>
</evidence>
<feature type="domain" description="Transposase IS204/IS1001/IS1096/IS1165 zinc-finger" evidence="2">
    <location>
        <begin position="40"/>
        <end position="84"/>
    </location>
</feature>
<dbReference type="EMBL" id="JASTZU010000039">
    <property type="protein sequence ID" value="MDL4841326.1"/>
    <property type="molecule type" value="Genomic_DNA"/>
</dbReference>
<proteinExistence type="predicted"/>
<dbReference type="EMBL" id="JASTZU010000038">
    <property type="protein sequence ID" value="MDL4841257.1"/>
    <property type="molecule type" value="Genomic_DNA"/>
</dbReference>
<dbReference type="EMBL" id="JASTZU010000037">
    <property type="protein sequence ID" value="MDL4841062.1"/>
    <property type="molecule type" value="Genomic_DNA"/>
</dbReference>
<evidence type="ECO:0000313" key="8">
    <source>
        <dbReference type="EMBL" id="MDL4842126.1"/>
    </source>
</evidence>
<evidence type="ECO:0000313" key="5">
    <source>
        <dbReference type="EMBL" id="MDL4841257.1"/>
    </source>
</evidence>
<dbReference type="InterPro" id="IPR002560">
    <property type="entry name" value="Transposase_DDE"/>
</dbReference>
<evidence type="ECO:0000259" key="2">
    <source>
        <dbReference type="Pfam" id="PF14690"/>
    </source>
</evidence>
<dbReference type="RefSeq" id="WP_285930212.1">
    <property type="nucleotide sequence ID" value="NZ_JASTZU010000012.1"/>
</dbReference>
<evidence type="ECO:0000313" key="6">
    <source>
        <dbReference type="EMBL" id="MDL4841326.1"/>
    </source>
</evidence>
<gene>
    <name evidence="3" type="ORF">QQS35_02640</name>
    <name evidence="4" type="ORF">QQS35_11425</name>
    <name evidence="5" type="ORF">QQS35_12470</name>
    <name evidence="6" type="ORF">QQS35_12820</name>
    <name evidence="7" type="ORF">QQS35_16015</name>
    <name evidence="8" type="ORF">QQS35_16935</name>
</gene>
<dbReference type="EMBL" id="JASTZU010000050">
    <property type="protein sequence ID" value="MDL4841946.1"/>
    <property type="molecule type" value="Genomic_DNA"/>
</dbReference>
<evidence type="ECO:0000259" key="1">
    <source>
        <dbReference type="Pfam" id="PF01610"/>
    </source>
</evidence>
<name>A0ABT7L7W3_9BACI</name>
<feature type="non-terminal residue" evidence="7">
    <location>
        <position position="238"/>
    </location>
</feature>
<accession>A0ABT7L7W3</accession>
<evidence type="ECO:0000313" key="7">
    <source>
        <dbReference type="EMBL" id="MDL4841946.1"/>
    </source>
</evidence>
<dbReference type="InterPro" id="IPR047951">
    <property type="entry name" value="Transpos_ISL3"/>
</dbReference>
<sequence length="238" mass="27594">MQNHFIIEMLGIKDKHVDVWDFSDQSDYLLVELRTKVKKQKCPFCSTKTKRVHGYRNQKIQGSIMSNRSLKISLCKRRYLCVNCNHTFYEKLQMVDRYQRCTNVVQTTALTYTAVGSFTTAAQLTGMTTNRLLRLFNRHKIETTKVLPRAISIDEFKGDAGGEKFQTVIADVENKEIVDVLSDRKVDTIQSYLQSCDTSKTEIVVMDLSKSFKQAVRKALGNPLIIADRFHFMRQVYW</sequence>